<evidence type="ECO:0000256" key="3">
    <source>
        <dbReference type="ARBA" id="ARBA00022692"/>
    </source>
</evidence>
<reference evidence="11" key="4">
    <citation type="submission" date="2025-09" db="UniProtKB">
        <authorList>
            <consortium name="Ensembl"/>
        </authorList>
    </citation>
    <scope>IDENTIFICATION</scope>
</reference>
<dbReference type="OrthoDB" id="9818824at2759"/>
<dbReference type="GO" id="GO:0016493">
    <property type="term" value="F:C-C chemokine receptor activity"/>
    <property type="evidence" value="ECO:0007669"/>
    <property type="project" value="TreeGrafter"/>
</dbReference>
<dbReference type="Bgee" id="ENSAMXG00000018422">
    <property type="expression patterns" value="Expressed in testis and 3 other cell types or tissues"/>
</dbReference>
<dbReference type="AlphaFoldDB" id="A0A3B1JAE7"/>
<keyword evidence="2" id="KW-1003">Cell membrane</keyword>
<proteinExistence type="predicted"/>
<dbReference type="PRINTS" id="PR00657">
    <property type="entry name" value="CCCHEMOKINER"/>
</dbReference>
<evidence type="ECO:0000313" key="11">
    <source>
        <dbReference type="Ensembl" id="ENSAMXP00000039292.1"/>
    </source>
</evidence>
<feature type="transmembrane region" description="Helical" evidence="9">
    <location>
        <begin position="84"/>
        <end position="104"/>
    </location>
</feature>
<keyword evidence="6 9" id="KW-0472">Membrane</keyword>
<dbReference type="InParanoid" id="A0A3B1JAE7"/>
<evidence type="ECO:0000256" key="7">
    <source>
        <dbReference type="ARBA" id="ARBA00023170"/>
    </source>
</evidence>
<evidence type="ECO:0000256" key="6">
    <source>
        <dbReference type="ARBA" id="ARBA00023136"/>
    </source>
</evidence>
<feature type="transmembrane region" description="Helical" evidence="9">
    <location>
        <begin position="143"/>
        <end position="167"/>
    </location>
</feature>
<organism evidence="11 12">
    <name type="scientific">Astyanax mexicanus</name>
    <name type="common">Blind cave fish</name>
    <name type="synonym">Astyanax fasciatus mexicanus</name>
    <dbReference type="NCBI Taxonomy" id="7994"/>
    <lineage>
        <taxon>Eukaryota</taxon>
        <taxon>Metazoa</taxon>
        <taxon>Chordata</taxon>
        <taxon>Craniata</taxon>
        <taxon>Vertebrata</taxon>
        <taxon>Euteleostomi</taxon>
        <taxon>Actinopterygii</taxon>
        <taxon>Neopterygii</taxon>
        <taxon>Teleostei</taxon>
        <taxon>Ostariophysi</taxon>
        <taxon>Characiformes</taxon>
        <taxon>Characoidei</taxon>
        <taxon>Acestrorhamphidae</taxon>
        <taxon>Acestrorhamphinae</taxon>
        <taxon>Astyanax</taxon>
    </lineage>
</organism>
<feature type="transmembrane region" description="Helical" evidence="9">
    <location>
        <begin position="47"/>
        <end position="72"/>
    </location>
</feature>
<accession>A0A3B1JAE7</accession>
<dbReference type="PRINTS" id="PR00237">
    <property type="entry name" value="GPCRRHODOPSN"/>
</dbReference>
<dbReference type="GO" id="GO:0019957">
    <property type="term" value="F:C-C chemokine binding"/>
    <property type="evidence" value="ECO:0007669"/>
    <property type="project" value="TreeGrafter"/>
</dbReference>
<feature type="transmembrane region" description="Helical" evidence="9">
    <location>
        <begin position="195"/>
        <end position="212"/>
    </location>
</feature>
<dbReference type="GO" id="GO:0006955">
    <property type="term" value="P:immune response"/>
    <property type="evidence" value="ECO:0007669"/>
    <property type="project" value="TreeGrafter"/>
</dbReference>
<feature type="transmembrane region" description="Helical" evidence="9">
    <location>
        <begin position="326"/>
        <end position="345"/>
    </location>
</feature>
<dbReference type="Pfam" id="PF00001">
    <property type="entry name" value="7tm_1"/>
    <property type="match status" value="2"/>
</dbReference>
<dbReference type="GeneTree" id="ENSGT01050000244848"/>
<dbReference type="Ensembl" id="ENSAMXT00000035313.1">
    <property type="protein sequence ID" value="ENSAMXP00000039292.1"/>
    <property type="gene ID" value="ENSAMXG00000018422.2"/>
</dbReference>
<dbReference type="InterPro" id="IPR000276">
    <property type="entry name" value="GPCR_Rhodpsn"/>
</dbReference>
<protein>
    <submittedName>
        <fullName evidence="11">C-X-C motif chemokine receptor 3</fullName>
    </submittedName>
</protein>
<dbReference type="GO" id="GO:0009897">
    <property type="term" value="C:external side of plasma membrane"/>
    <property type="evidence" value="ECO:0007669"/>
    <property type="project" value="TreeGrafter"/>
</dbReference>
<keyword evidence="8" id="KW-0807">Transducer</keyword>
<keyword evidence="5" id="KW-0297">G-protein coupled receptor</keyword>
<evidence type="ECO:0000256" key="2">
    <source>
        <dbReference type="ARBA" id="ARBA00022475"/>
    </source>
</evidence>
<evidence type="ECO:0000256" key="1">
    <source>
        <dbReference type="ARBA" id="ARBA00004651"/>
    </source>
</evidence>
<evidence type="ECO:0000256" key="5">
    <source>
        <dbReference type="ARBA" id="ARBA00023040"/>
    </source>
</evidence>
<name>A0A3B1JAE7_ASTMX</name>
<dbReference type="InterPro" id="IPR017452">
    <property type="entry name" value="GPCR_Rhodpsn_7TM"/>
</dbReference>
<evidence type="ECO:0000256" key="8">
    <source>
        <dbReference type="ARBA" id="ARBA00023224"/>
    </source>
</evidence>
<dbReference type="GO" id="GO:0007204">
    <property type="term" value="P:positive regulation of cytosolic calcium ion concentration"/>
    <property type="evidence" value="ECO:0007669"/>
    <property type="project" value="TreeGrafter"/>
</dbReference>
<dbReference type="GO" id="GO:0019722">
    <property type="term" value="P:calcium-mediated signaling"/>
    <property type="evidence" value="ECO:0007669"/>
    <property type="project" value="TreeGrafter"/>
</dbReference>
<dbReference type="PROSITE" id="PS50262">
    <property type="entry name" value="G_PROTEIN_RECEP_F1_2"/>
    <property type="match status" value="1"/>
</dbReference>
<dbReference type="STRING" id="7994.ENSAMXP00000039292"/>
<comment type="subcellular location">
    <subcellularLocation>
        <location evidence="1">Cell membrane</location>
        <topology evidence="1">Multi-pass membrane protein</topology>
    </subcellularLocation>
</comment>
<dbReference type="PANTHER" id="PTHR10489">
    <property type="entry name" value="CELL ADHESION MOLECULE"/>
    <property type="match status" value="1"/>
</dbReference>
<reference evidence="12" key="2">
    <citation type="journal article" date="2014" name="Nat. Commun.">
        <title>The cavefish genome reveals candidate genes for eye loss.</title>
        <authorList>
            <person name="McGaugh S.E."/>
            <person name="Gross J.B."/>
            <person name="Aken B."/>
            <person name="Blin M."/>
            <person name="Borowsky R."/>
            <person name="Chalopin D."/>
            <person name="Hinaux H."/>
            <person name="Jeffery W.R."/>
            <person name="Keene A."/>
            <person name="Ma L."/>
            <person name="Minx P."/>
            <person name="Murphy D."/>
            <person name="O'Quin K.E."/>
            <person name="Retaux S."/>
            <person name="Rohner N."/>
            <person name="Searle S.M."/>
            <person name="Stahl B.A."/>
            <person name="Tabin C."/>
            <person name="Volff J.N."/>
            <person name="Yoshizawa M."/>
            <person name="Warren W.C."/>
        </authorList>
    </citation>
    <scope>NUCLEOTIDE SEQUENCE [LARGE SCALE GENOMIC DNA]</scope>
    <source>
        <strain evidence="12">female</strain>
    </source>
</reference>
<sequence length="347" mass="40013">MVSILDISESFGWNFSDYDYNFTYPDYMEYDWRPDCDQDLSMAFDAIFIPVLYTVAVVVGLLGNGLVLVVLWQKRRSWSVTDTFVFHLCVADMLLLLTMPLWAVEAVMGWIFGTTLCKLTGPTGYLYLSVVHGVRMFSRRRPWVIQISCMVLWFSSLLLCIPDWIFLEASSDSRRDKIECVHWYPSHNWRLAMRSLYHVMMLYFYTSIFLRLRRGSQRGAAKSEDMRLILLLVVVFFICWAPYNIALMVDTVTHNVSSNSSCYTSTALNIALTTTSTRGYLHCCINPLLYAFVWGKFRDSMLDMVRRDEKGLSAEHGFKPAVSGQWHSAHALKLASVFLVIVILVKH</sequence>
<keyword evidence="12" id="KW-1185">Reference proteome</keyword>
<evidence type="ECO:0000256" key="4">
    <source>
        <dbReference type="ARBA" id="ARBA00022989"/>
    </source>
</evidence>
<dbReference type="PANTHER" id="PTHR10489:SF671">
    <property type="entry name" value="C-X-C CHEMOKINE RECEPTOR TYPE 3"/>
    <property type="match status" value="1"/>
</dbReference>
<keyword evidence="7" id="KW-0675">Receptor</keyword>
<evidence type="ECO:0000256" key="9">
    <source>
        <dbReference type="SAM" id="Phobius"/>
    </source>
</evidence>
<reference evidence="12" key="1">
    <citation type="submission" date="2013-03" db="EMBL/GenBank/DDBJ databases">
        <authorList>
            <person name="Jeffery W."/>
            <person name="Warren W."/>
            <person name="Wilson R.K."/>
        </authorList>
    </citation>
    <scope>NUCLEOTIDE SEQUENCE</scope>
    <source>
        <strain evidence="12">female</strain>
    </source>
</reference>
<dbReference type="InterPro" id="IPR000355">
    <property type="entry name" value="Chemokine_rcpt"/>
</dbReference>
<keyword evidence="4 9" id="KW-1133">Transmembrane helix</keyword>
<dbReference type="Gene3D" id="1.20.1070.10">
    <property type="entry name" value="Rhodopsin 7-helix transmembrane proteins"/>
    <property type="match status" value="1"/>
</dbReference>
<evidence type="ECO:0000259" key="10">
    <source>
        <dbReference type="PROSITE" id="PS50262"/>
    </source>
</evidence>
<dbReference type="SUPFAM" id="SSF81321">
    <property type="entry name" value="Family A G protein-coupled receptor-like"/>
    <property type="match status" value="1"/>
</dbReference>
<reference evidence="11" key="3">
    <citation type="submission" date="2025-08" db="UniProtKB">
        <authorList>
            <consortium name="Ensembl"/>
        </authorList>
    </citation>
    <scope>IDENTIFICATION</scope>
</reference>
<dbReference type="Proteomes" id="UP000018467">
    <property type="component" value="Unassembled WGS sequence"/>
</dbReference>
<feature type="transmembrane region" description="Helical" evidence="9">
    <location>
        <begin position="228"/>
        <end position="249"/>
    </location>
</feature>
<evidence type="ECO:0000313" key="12">
    <source>
        <dbReference type="Proteomes" id="UP000018467"/>
    </source>
</evidence>
<keyword evidence="3 9" id="KW-0812">Transmembrane</keyword>
<feature type="transmembrane region" description="Helical" evidence="9">
    <location>
        <begin position="110"/>
        <end position="131"/>
    </location>
</feature>
<gene>
    <name evidence="11" type="primary">CXCR3</name>
</gene>
<dbReference type="InterPro" id="IPR050119">
    <property type="entry name" value="CCR1-9-like"/>
</dbReference>
<dbReference type="GO" id="GO:0060326">
    <property type="term" value="P:cell chemotaxis"/>
    <property type="evidence" value="ECO:0007669"/>
    <property type="project" value="TreeGrafter"/>
</dbReference>
<feature type="domain" description="G-protein coupled receptors family 1 profile" evidence="10">
    <location>
        <begin position="63"/>
        <end position="290"/>
    </location>
</feature>